<feature type="coiled-coil region" evidence="1">
    <location>
        <begin position="8"/>
        <end position="42"/>
    </location>
</feature>
<keyword evidence="1" id="KW-0175">Coiled coil</keyword>
<keyword evidence="3" id="KW-1185">Reference proteome</keyword>
<dbReference type="PIRSF" id="PIRSF016498">
    <property type="entry name" value="UCP016498"/>
    <property type="match status" value="1"/>
</dbReference>
<dbReference type="EMBL" id="JBHUME010000002">
    <property type="protein sequence ID" value="MFD2610895.1"/>
    <property type="molecule type" value="Genomic_DNA"/>
</dbReference>
<sequence length="133" mass="15607">MAKKYFTLQEANDLLPLMKAELKQLQQIKQDFEDKYEELELYKKVFAAKQVSDDSDSLFTLECQIEFLQIEARTHLQNFERHGVEVKDIDMGLIDFPSILGGEEILLCWKQGEERISHYHGLHDGYAGRKRIE</sequence>
<dbReference type="Proteomes" id="UP001597541">
    <property type="component" value="Unassembled WGS sequence"/>
</dbReference>
<evidence type="ECO:0000313" key="2">
    <source>
        <dbReference type="EMBL" id="MFD2610895.1"/>
    </source>
</evidence>
<comment type="caution">
    <text evidence="2">The sequence shown here is derived from an EMBL/GenBank/DDBJ whole genome shotgun (WGS) entry which is preliminary data.</text>
</comment>
<dbReference type="InterPro" id="IPR018699">
    <property type="entry name" value="DUF2203"/>
</dbReference>
<dbReference type="Pfam" id="PF09969">
    <property type="entry name" value="DUF2203"/>
    <property type="match status" value="1"/>
</dbReference>
<name>A0ABW5P8T7_9BACL</name>
<evidence type="ECO:0000313" key="3">
    <source>
        <dbReference type="Proteomes" id="UP001597541"/>
    </source>
</evidence>
<evidence type="ECO:0000256" key="1">
    <source>
        <dbReference type="SAM" id="Coils"/>
    </source>
</evidence>
<reference evidence="3" key="1">
    <citation type="journal article" date="2019" name="Int. J. Syst. Evol. Microbiol.">
        <title>The Global Catalogue of Microorganisms (GCM) 10K type strain sequencing project: providing services to taxonomists for standard genome sequencing and annotation.</title>
        <authorList>
            <consortium name="The Broad Institute Genomics Platform"/>
            <consortium name="The Broad Institute Genome Sequencing Center for Infectious Disease"/>
            <person name="Wu L."/>
            <person name="Ma J."/>
        </authorList>
    </citation>
    <scope>NUCLEOTIDE SEQUENCE [LARGE SCALE GENOMIC DNA]</scope>
    <source>
        <strain evidence="3">KCTC 3950</strain>
    </source>
</reference>
<organism evidence="2 3">
    <name type="scientific">Paenibacillus gansuensis</name>
    <dbReference type="NCBI Taxonomy" id="306542"/>
    <lineage>
        <taxon>Bacteria</taxon>
        <taxon>Bacillati</taxon>
        <taxon>Bacillota</taxon>
        <taxon>Bacilli</taxon>
        <taxon>Bacillales</taxon>
        <taxon>Paenibacillaceae</taxon>
        <taxon>Paenibacillus</taxon>
    </lineage>
</organism>
<dbReference type="RefSeq" id="WP_377599049.1">
    <property type="nucleotide sequence ID" value="NZ_JBHUME010000002.1"/>
</dbReference>
<accession>A0ABW5P8T7</accession>
<proteinExistence type="predicted"/>
<gene>
    <name evidence="2" type="ORF">ACFSUF_00495</name>
</gene>
<protein>
    <submittedName>
        <fullName evidence="2">DUF2203 domain-containing protein</fullName>
    </submittedName>
</protein>